<accession>A0ABU9YBZ3</accession>
<comment type="caution">
    <text evidence="4">The sequence shown here is derived from an EMBL/GenBank/DDBJ whole genome shotgun (WGS) entry which is preliminary data.</text>
</comment>
<gene>
    <name evidence="4" type="ORF">ABC974_27155</name>
</gene>
<dbReference type="CDD" id="cd03809">
    <property type="entry name" value="GT4_MtfB-like"/>
    <property type="match status" value="1"/>
</dbReference>
<evidence type="ECO:0000259" key="3">
    <source>
        <dbReference type="Pfam" id="PF13439"/>
    </source>
</evidence>
<reference evidence="4 5" key="1">
    <citation type="submission" date="2024-05" db="EMBL/GenBank/DDBJ databases">
        <authorList>
            <person name="Liu Q."/>
            <person name="Xin Y.-H."/>
        </authorList>
    </citation>
    <scope>NUCLEOTIDE SEQUENCE [LARGE SCALE GENOMIC DNA]</scope>
    <source>
        <strain evidence="4 5">CGMCC 1.10181</strain>
    </source>
</reference>
<feature type="domain" description="Glycosyl transferase family 1" evidence="2">
    <location>
        <begin position="199"/>
        <end position="351"/>
    </location>
</feature>
<keyword evidence="5" id="KW-1185">Reference proteome</keyword>
<dbReference type="Pfam" id="PF13439">
    <property type="entry name" value="Glyco_transf_4"/>
    <property type="match status" value="1"/>
</dbReference>
<keyword evidence="1" id="KW-0808">Transferase</keyword>
<evidence type="ECO:0000313" key="4">
    <source>
        <dbReference type="EMBL" id="MEN2793328.1"/>
    </source>
</evidence>
<dbReference type="EMBL" id="JBDIME010000044">
    <property type="protein sequence ID" value="MEN2793328.1"/>
    <property type="molecule type" value="Genomic_DNA"/>
</dbReference>
<proteinExistence type="predicted"/>
<sequence>MKLLAYVHLRRIYNPTGAGRVARNIIEQLDLLGKDEIRILSDRSDHQEYIPKVGAPWTEFRYHDFALGTSLQQGRWLFTDSPVAESWWPDAEVVYCASESYVPTRRARSVVTLHDAAYFEDNALSPNFDSWRQRAKWKILYRKLDRKVDMFHTVSHFSAERLAHFFPGMRGRLRVVHNGVTERFFLPPNAAGEAEIARLGLDGRPFILLPGGLSYRKNADLVLKAWPTLQAIHPDLLLVVSGLCDPEYLARAKALGPSVLLAGFVSDDTLCSLYHAASIVWFPSLYEGFGIPVIEAMLCGTAVVASAASSLPEVAGDAAMLVDPASPARHVEALDALLRDDAARSALVARGLERGRQFTWKAAAAVLRENLADLI</sequence>
<dbReference type="Gene3D" id="3.40.50.2000">
    <property type="entry name" value="Glycogen Phosphorylase B"/>
    <property type="match status" value="2"/>
</dbReference>
<organism evidence="4 5">
    <name type="scientific">Sphingomonas oligophenolica</name>
    <dbReference type="NCBI Taxonomy" id="301154"/>
    <lineage>
        <taxon>Bacteria</taxon>
        <taxon>Pseudomonadati</taxon>
        <taxon>Pseudomonadota</taxon>
        <taxon>Alphaproteobacteria</taxon>
        <taxon>Sphingomonadales</taxon>
        <taxon>Sphingomonadaceae</taxon>
        <taxon>Sphingomonas</taxon>
    </lineage>
</organism>
<dbReference type="Pfam" id="PF00534">
    <property type="entry name" value="Glycos_transf_1"/>
    <property type="match status" value="1"/>
</dbReference>
<dbReference type="InterPro" id="IPR001296">
    <property type="entry name" value="Glyco_trans_1"/>
</dbReference>
<evidence type="ECO:0000313" key="5">
    <source>
        <dbReference type="Proteomes" id="UP001419910"/>
    </source>
</evidence>
<dbReference type="Proteomes" id="UP001419910">
    <property type="component" value="Unassembled WGS sequence"/>
</dbReference>
<evidence type="ECO:0000256" key="1">
    <source>
        <dbReference type="ARBA" id="ARBA00022679"/>
    </source>
</evidence>
<dbReference type="PANTHER" id="PTHR46401:SF2">
    <property type="entry name" value="GLYCOSYLTRANSFERASE WBBK-RELATED"/>
    <property type="match status" value="1"/>
</dbReference>
<feature type="domain" description="Glycosyltransferase subfamily 4-like N-terminal" evidence="3">
    <location>
        <begin position="16"/>
        <end position="180"/>
    </location>
</feature>
<dbReference type="RefSeq" id="WP_343888704.1">
    <property type="nucleotide sequence ID" value="NZ_BAAAEH010000011.1"/>
</dbReference>
<dbReference type="InterPro" id="IPR028098">
    <property type="entry name" value="Glyco_trans_4-like_N"/>
</dbReference>
<dbReference type="PANTHER" id="PTHR46401">
    <property type="entry name" value="GLYCOSYLTRANSFERASE WBBK-RELATED"/>
    <property type="match status" value="1"/>
</dbReference>
<protein>
    <submittedName>
        <fullName evidence="4">Glycosyltransferase family 1 protein</fullName>
    </submittedName>
</protein>
<name>A0ABU9YBZ3_9SPHN</name>
<dbReference type="SUPFAM" id="SSF53756">
    <property type="entry name" value="UDP-Glycosyltransferase/glycogen phosphorylase"/>
    <property type="match status" value="1"/>
</dbReference>
<evidence type="ECO:0000259" key="2">
    <source>
        <dbReference type="Pfam" id="PF00534"/>
    </source>
</evidence>